<name>A0A0M3DJE2_9FIRM</name>
<dbReference type="GO" id="GO:0005886">
    <property type="term" value="C:plasma membrane"/>
    <property type="evidence" value="ECO:0007669"/>
    <property type="project" value="UniProtKB-SubCell"/>
</dbReference>
<evidence type="ECO:0000256" key="4">
    <source>
        <dbReference type="ARBA" id="ARBA00022989"/>
    </source>
</evidence>
<dbReference type="RefSeq" id="WP_046822800.1">
    <property type="nucleotide sequence ID" value="NZ_JBCLWQ010000002.1"/>
</dbReference>
<evidence type="ECO:0000256" key="2">
    <source>
        <dbReference type="ARBA" id="ARBA00022475"/>
    </source>
</evidence>
<protein>
    <submittedName>
        <fullName evidence="7">Uncharacterized protein</fullName>
    </submittedName>
</protein>
<evidence type="ECO:0000256" key="1">
    <source>
        <dbReference type="ARBA" id="ARBA00004236"/>
    </source>
</evidence>
<dbReference type="GO" id="GO:0015081">
    <property type="term" value="F:sodium ion transmembrane transporter activity"/>
    <property type="evidence" value="ECO:0007669"/>
    <property type="project" value="InterPro"/>
</dbReference>
<dbReference type="Pfam" id="PF04277">
    <property type="entry name" value="OAD_gamma"/>
    <property type="match status" value="1"/>
</dbReference>
<gene>
    <name evidence="7" type="ORF">VN21_08110</name>
</gene>
<proteinExistence type="predicted"/>
<keyword evidence="3 6" id="KW-0812">Transmembrane</keyword>
<reference evidence="7 8" key="1">
    <citation type="submission" date="2015-04" db="EMBL/GenBank/DDBJ databases">
        <title>Microcin producing Clostridium sp. JC272T.</title>
        <authorList>
            <person name="Jyothsna T."/>
            <person name="Sasikala C."/>
            <person name="Ramana C."/>
        </authorList>
    </citation>
    <scope>NUCLEOTIDE SEQUENCE [LARGE SCALE GENOMIC DNA]</scope>
    <source>
        <strain evidence="7 8">JC272</strain>
    </source>
</reference>
<dbReference type="InterPro" id="IPR005899">
    <property type="entry name" value="Na_pump_deCOase"/>
</dbReference>
<evidence type="ECO:0000256" key="6">
    <source>
        <dbReference type="SAM" id="Phobius"/>
    </source>
</evidence>
<evidence type="ECO:0000256" key="5">
    <source>
        <dbReference type="ARBA" id="ARBA00023136"/>
    </source>
</evidence>
<evidence type="ECO:0000313" key="8">
    <source>
        <dbReference type="Proteomes" id="UP000034407"/>
    </source>
</evidence>
<dbReference type="GO" id="GO:0036376">
    <property type="term" value="P:sodium ion export across plasma membrane"/>
    <property type="evidence" value="ECO:0007669"/>
    <property type="project" value="InterPro"/>
</dbReference>
<feature type="transmembrane region" description="Helical" evidence="6">
    <location>
        <begin position="23"/>
        <end position="51"/>
    </location>
</feature>
<dbReference type="PATRIC" id="fig|1629550.3.peg.1061"/>
<keyword evidence="8" id="KW-1185">Reference proteome</keyword>
<dbReference type="AlphaFoldDB" id="A0A0M3DJE2"/>
<dbReference type="Proteomes" id="UP000034407">
    <property type="component" value="Unassembled WGS sequence"/>
</dbReference>
<comment type="subcellular location">
    <subcellularLocation>
        <location evidence="1">Cell membrane</location>
    </subcellularLocation>
</comment>
<sequence>MNISQLLEALKDPSASISIGEKLLAGVCVAILSMAVVFIVLVIISIIIKILQVDRTEKQKTVANVESIQEASIENKSSNENIEELVSVITASIAAATGNSTNNIIVRKIQRTNNNKSSWERMPKNITK</sequence>
<evidence type="ECO:0000313" key="7">
    <source>
        <dbReference type="EMBL" id="KKY01559.1"/>
    </source>
</evidence>
<dbReference type="OrthoDB" id="1757813at2"/>
<comment type="caution">
    <text evidence="7">The sequence shown here is derived from an EMBL/GenBank/DDBJ whole genome shotgun (WGS) entry which is preliminary data.</text>
</comment>
<accession>A0A0M3DJE2</accession>
<keyword evidence="4 6" id="KW-1133">Transmembrane helix</keyword>
<organism evidence="7 8">
    <name type="scientific">Paraclostridium benzoelyticum</name>
    <dbReference type="NCBI Taxonomy" id="1629550"/>
    <lineage>
        <taxon>Bacteria</taxon>
        <taxon>Bacillati</taxon>
        <taxon>Bacillota</taxon>
        <taxon>Clostridia</taxon>
        <taxon>Peptostreptococcales</taxon>
        <taxon>Peptostreptococcaceae</taxon>
        <taxon>Paraclostridium</taxon>
    </lineage>
</organism>
<evidence type="ECO:0000256" key="3">
    <source>
        <dbReference type="ARBA" id="ARBA00022692"/>
    </source>
</evidence>
<dbReference type="EMBL" id="LBBT01000174">
    <property type="protein sequence ID" value="KKY01559.1"/>
    <property type="molecule type" value="Genomic_DNA"/>
</dbReference>
<keyword evidence="2" id="KW-1003">Cell membrane</keyword>
<keyword evidence="5 6" id="KW-0472">Membrane</keyword>